<dbReference type="SUPFAM" id="SSF143880">
    <property type="entry name" value="NE0471 N-terminal domain-like"/>
    <property type="match status" value="1"/>
</dbReference>
<evidence type="ECO:0000313" key="2">
    <source>
        <dbReference type="EMBL" id="PTA66383.1"/>
    </source>
</evidence>
<dbReference type="InterPro" id="IPR018841">
    <property type="entry name" value="DUF2442"/>
</dbReference>
<gene>
    <name evidence="2" type="ORF">C8263_18265</name>
</gene>
<dbReference type="InterPro" id="IPR036782">
    <property type="entry name" value="NE0471-like_N"/>
</dbReference>
<evidence type="ECO:0008006" key="4">
    <source>
        <dbReference type="Google" id="ProtNLM"/>
    </source>
</evidence>
<sequence length="277" mass="31418">MAVAQPPPPHFHSLSHTVLRHPGRQPSSGGIDPVSPPAFRELEVTCGHSAVEPERVDARRIVEVLIEPGSYQLWVTFNGSQTHRVDLQPLLQLETHRSLRLRTLFPRISLTPEGDHLVWPGGVRVDTSSLLHEPGAPLPVRTVAVIPSAQRYRPLLPYLQFQQPHTYLRPAPIEPMEVQRVLNLRTSELNQILRGSNVPAEPLLNRLYDLGMFLTGHFAPEHLYALMRRPWRYGQQQHPHQPLLHTMLGCLQHGRPDLIERPCLLIATGHEMPFAHQ</sequence>
<comment type="caution">
    <text evidence="2">The sequence shown here is derived from an EMBL/GenBank/DDBJ whole genome shotgun (WGS) entry which is preliminary data.</text>
</comment>
<reference evidence="2 3" key="1">
    <citation type="submission" date="2018-03" db="EMBL/GenBank/DDBJ databases">
        <title>Draft genome of Deinococcus sp. OD32.</title>
        <authorList>
            <person name="Wang X.-P."/>
            <person name="Du Z.-J."/>
        </authorList>
    </citation>
    <scope>NUCLEOTIDE SEQUENCE [LARGE SCALE GENOMIC DNA]</scope>
    <source>
        <strain evidence="2 3">OD32</strain>
    </source>
</reference>
<protein>
    <recommendedName>
        <fullName evidence="4">DUF2442 domain-containing protein</fullName>
    </recommendedName>
</protein>
<dbReference type="Gene3D" id="3.30.2020.10">
    <property type="entry name" value="NE0471-like N-terminal domain"/>
    <property type="match status" value="1"/>
</dbReference>
<dbReference type="Proteomes" id="UP000240317">
    <property type="component" value="Unassembled WGS sequence"/>
</dbReference>
<dbReference type="EMBL" id="PYSV01000036">
    <property type="protein sequence ID" value="PTA66383.1"/>
    <property type="molecule type" value="Genomic_DNA"/>
</dbReference>
<evidence type="ECO:0000313" key="3">
    <source>
        <dbReference type="Proteomes" id="UP000240317"/>
    </source>
</evidence>
<feature type="region of interest" description="Disordered" evidence="1">
    <location>
        <begin position="1"/>
        <end position="37"/>
    </location>
</feature>
<evidence type="ECO:0000256" key="1">
    <source>
        <dbReference type="SAM" id="MobiDB-lite"/>
    </source>
</evidence>
<organism evidence="2 3">
    <name type="scientific">Deinococcus arcticus</name>
    <dbReference type="NCBI Taxonomy" id="2136176"/>
    <lineage>
        <taxon>Bacteria</taxon>
        <taxon>Thermotogati</taxon>
        <taxon>Deinococcota</taxon>
        <taxon>Deinococci</taxon>
        <taxon>Deinococcales</taxon>
        <taxon>Deinococcaceae</taxon>
        <taxon>Deinococcus</taxon>
    </lineage>
</organism>
<proteinExistence type="predicted"/>
<dbReference type="Pfam" id="PF10387">
    <property type="entry name" value="DUF2442"/>
    <property type="match status" value="1"/>
</dbReference>
<keyword evidence="3" id="KW-1185">Reference proteome</keyword>
<dbReference type="AlphaFoldDB" id="A0A2T3W3Q1"/>
<accession>A0A2T3W3Q1</accession>
<name>A0A2T3W3Q1_9DEIO</name>
<feature type="compositionally biased region" description="Pro residues" evidence="1">
    <location>
        <begin position="1"/>
        <end position="10"/>
    </location>
</feature>